<reference evidence="2 3" key="1">
    <citation type="submission" date="2019-05" db="EMBL/GenBank/DDBJ databases">
        <title>Another draft genome of Portunus trituberculatus and its Hox gene families provides insights of decapod evolution.</title>
        <authorList>
            <person name="Jeong J.-H."/>
            <person name="Song I."/>
            <person name="Kim S."/>
            <person name="Choi T."/>
            <person name="Kim D."/>
            <person name="Ryu S."/>
            <person name="Kim W."/>
        </authorList>
    </citation>
    <scope>NUCLEOTIDE SEQUENCE [LARGE SCALE GENOMIC DNA]</scope>
    <source>
        <tissue evidence="2">Muscle</tissue>
    </source>
</reference>
<evidence type="ECO:0000313" key="3">
    <source>
        <dbReference type="Proteomes" id="UP000324222"/>
    </source>
</evidence>
<dbReference type="AlphaFoldDB" id="A0A5B7DE35"/>
<sequence length="83" mass="8558">MSLRRHMSRHTAFSATSVPITLSAARGALSPSSPAAHSITSLIHTAGSSPKAQVTASPPDDKQGNYHSGSGPCVAKLMRICDS</sequence>
<organism evidence="2 3">
    <name type="scientific">Portunus trituberculatus</name>
    <name type="common">Swimming crab</name>
    <name type="synonym">Neptunus trituberculatus</name>
    <dbReference type="NCBI Taxonomy" id="210409"/>
    <lineage>
        <taxon>Eukaryota</taxon>
        <taxon>Metazoa</taxon>
        <taxon>Ecdysozoa</taxon>
        <taxon>Arthropoda</taxon>
        <taxon>Crustacea</taxon>
        <taxon>Multicrustacea</taxon>
        <taxon>Malacostraca</taxon>
        <taxon>Eumalacostraca</taxon>
        <taxon>Eucarida</taxon>
        <taxon>Decapoda</taxon>
        <taxon>Pleocyemata</taxon>
        <taxon>Brachyura</taxon>
        <taxon>Eubrachyura</taxon>
        <taxon>Portunoidea</taxon>
        <taxon>Portunidae</taxon>
        <taxon>Portuninae</taxon>
        <taxon>Portunus</taxon>
    </lineage>
</organism>
<name>A0A5B7DE35_PORTR</name>
<protein>
    <submittedName>
        <fullName evidence="2">Uncharacterized protein</fullName>
    </submittedName>
</protein>
<gene>
    <name evidence="2" type="ORF">E2C01_012474</name>
</gene>
<keyword evidence="3" id="KW-1185">Reference proteome</keyword>
<proteinExistence type="predicted"/>
<comment type="caution">
    <text evidence="2">The sequence shown here is derived from an EMBL/GenBank/DDBJ whole genome shotgun (WGS) entry which is preliminary data.</text>
</comment>
<dbReference type="Proteomes" id="UP000324222">
    <property type="component" value="Unassembled WGS sequence"/>
</dbReference>
<dbReference type="EMBL" id="VSRR010000780">
    <property type="protein sequence ID" value="MPC19558.1"/>
    <property type="molecule type" value="Genomic_DNA"/>
</dbReference>
<feature type="compositionally biased region" description="Polar residues" evidence="1">
    <location>
        <begin position="46"/>
        <end position="56"/>
    </location>
</feature>
<feature type="region of interest" description="Disordered" evidence="1">
    <location>
        <begin position="46"/>
        <end position="71"/>
    </location>
</feature>
<evidence type="ECO:0000256" key="1">
    <source>
        <dbReference type="SAM" id="MobiDB-lite"/>
    </source>
</evidence>
<accession>A0A5B7DE35</accession>
<evidence type="ECO:0000313" key="2">
    <source>
        <dbReference type="EMBL" id="MPC19558.1"/>
    </source>
</evidence>